<name>A0A180G5T0_PUCT1</name>
<organism evidence="2">
    <name type="scientific">Puccinia triticina (isolate 1-1 / race 1 (BBBD))</name>
    <name type="common">Brown leaf rust fungus</name>
    <dbReference type="NCBI Taxonomy" id="630390"/>
    <lineage>
        <taxon>Eukaryota</taxon>
        <taxon>Fungi</taxon>
        <taxon>Dikarya</taxon>
        <taxon>Basidiomycota</taxon>
        <taxon>Pucciniomycotina</taxon>
        <taxon>Pucciniomycetes</taxon>
        <taxon>Pucciniales</taxon>
        <taxon>Pucciniaceae</taxon>
        <taxon>Puccinia</taxon>
    </lineage>
</organism>
<reference evidence="2" key="1">
    <citation type="submission" date="2009-11" db="EMBL/GenBank/DDBJ databases">
        <authorList>
            <consortium name="The Broad Institute Genome Sequencing Platform"/>
            <person name="Ward D."/>
            <person name="Feldgarden M."/>
            <person name="Earl A."/>
            <person name="Young S.K."/>
            <person name="Zeng Q."/>
            <person name="Koehrsen M."/>
            <person name="Alvarado L."/>
            <person name="Berlin A."/>
            <person name="Bochicchio J."/>
            <person name="Borenstein D."/>
            <person name="Chapman S.B."/>
            <person name="Chen Z."/>
            <person name="Engels R."/>
            <person name="Freedman E."/>
            <person name="Gellesch M."/>
            <person name="Goldberg J."/>
            <person name="Griggs A."/>
            <person name="Gujja S."/>
            <person name="Heilman E."/>
            <person name="Heiman D."/>
            <person name="Hepburn T."/>
            <person name="Howarth C."/>
            <person name="Jen D."/>
            <person name="Larson L."/>
            <person name="Lewis B."/>
            <person name="Mehta T."/>
            <person name="Park D."/>
            <person name="Pearson M."/>
            <person name="Roberts A."/>
            <person name="Saif S."/>
            <person name="Shea T."/>
            <person name="Shenoy N."/>
            <person name="Sisk P."/>
            <person name="Stolte C."/>
            <person name="Sykes S."/>
            <person name="Thomson T."/>
            <person name="Walk T."/>
            <person name="White J."/>
            <person name="Yandava C."/>
            <person name="Izard J."/>
            <person name="Baranova O.V."/>
            <person name="Blanton J.M."/>
            <person name="Tanner A.C."/>
            <person name="Dewhirst F.E."/>
            <person name="Haas B."/>
            <person name="Nusbaum C."/>
            <person name="Birren B."/>
        </authorList>
    </citation>
    <scope>NUCLEOTIDE SEQUENCE [LARGE SCALE GENOMIC DNA]</scope>
    <source>
        <strain evidence="2">1-1 BBBD Race 1</strain>
    </source>
</reference>
<reference evidence="3 4" key="3">
    <citation type="journal article" date="2017" name="G3 (Bethesda)">
        <title>Comparative analysis highlights variable genome content of wheat rusts and divergence of the mating loci.</title>
        <authorList>
            <person name="Cuomo C.A."/>
            <person name="Bakkeren G."/>
            <person name="Khalil H.B."/>
            <person name="Panwar V."/>
            <person name="Joly D."/>
            <person name="Linning R."/>
            <person name="Sakthikumar S."/>
            <person name="Song X."/>
            <person name="Adiconis X."/>
            <person name="Fan L."/>
            <person name="Goldberg J.M."/>
            <person name="Levin J.Z."/>
            <person name="Young S."/>
            <person name="Zeng Q."/>
            <person name="Anikster Y."/>
            <person name="Bruce M."/>
            <person name="Wang M."/>
            <person name="Yin C."/>
            <person name="McCallum B."/>
            <person name="Szabo L.J."/>
            <person name="Hulbert S."/>
            <person name="Chen X."/>
            <person name="Fellers J.P."/>
        </authorList>
    </citation>
    <scope>NUCLEOTIDE SEQUENCE</scope>
    <source>
        <strain evidence="3">isolate 1-1 / race 1 (BBBD)</strain>
        <strain evidence="4">Isolate 1-1 / race 1 (BBBD)</strain>
    </source>
</reference>
<evidence type="ECO:0000313" key="4">
    <source>
        <dbReference type="Proteomes" id="UP000005240"/>
    </source>
</evidence>
<dbReference type="EnsemblFungi" id="PTTG_29212-t43_1">
    <property type="protein sequence ID" value="PTTG_29212-t43_1-p1"/>
    <property type="gene ID" value="PTTG_29212"/>
</dbReference>
<dbReference type="AlphaFoldDB" id="A0A180G5T0"/>
<evidence type="ECO:0000256" key="1">
    <source>
        <dbReference type="SAM" id="MobiDB-lite"/>
    </source>
</evidence>
<reference evidence="3" key="4">
    <citation type="submission" date="2025-05" db="UniProtKB">
        <authorList>
            <consortium name="EnsemblFungi"/>
        </authorList>
    </citation>
    <scope>IDENTIFICATION</scope>
    <source>
        <strain evidence="3">isolate 1-1 / race 1 (BBBD)</strain>
    </source>
</reference>
<proteinExistence type="predicted"/>
<feature type="compositionally biased region" description="Basic residues" evidence="1">
    <location>
        <begin position="21"/>
        <end position="30"/>
    </location>
</feature>
<feature type="region of interest" description="Disordered" evidence="1">
    <location>
        <begin position="1"/>
        <end position="32"/>
    </location>
</feature>
<dbReference type="Proteomes" id="UP000005240">
    <property type="component" value="Unassembled WGS sequence"/>
</dbReference>
<evidence type="ECO:0000313" key="3">
    <source>
        <dbReference type="EnsemblFungi" id="PTTG_29212-t43_1-p1"/>
    </source>
</evidence>
<keyword evidence="4" id="KW-1185">Reference proteome</keyword>
<feature type="compositionally biased region" description="Basic and acidic residues" evidence="1">
    <location>
        <begin position="113"/>
        <end position="128"/>
    </location>
</feature>
<evidence type="ECO:0000313" key="2">
    <source>
        <dbReference type="EMBL" id="OAV87960.1"/>
    </source>
</evidence>
<dbReference type="VEuPathDB" id="FungiDB:PTTG_29212"/>
<feature type="region of interest" description="Disordered" evidence="1">
    <location>
        <begin position="102"/>
        <end position="131"/>
    </location>
</feature>
<gene>
    <name evidence="2" type="ORF">PTTG_29212</name>
</gene>
<dbReference type="OrthoDB" id="2506783at2759"/>
<reference evidence="2" key="2">
    <citation type="submission" date="2016-05" db="EMBL/GenBank/DDBJ databases">
        <title>Comparative analysis highlights variable genome content of wheat rusts and divergence of the mating loci.</title>
        <authorList>
            <person name="Cuomo C.A."/>
            <person name="Bakkeren G."/>
            <person name="Szabo L."/>
            <person name="Khalil H."/>
            <person name="Joly D."/>
            <person name="Goldberg J."/>
            <person name="Young S."/>
            <person name="Zeng Q."/>
            <person name="Fellers J."/>
        </authorList>
    </citation>
    <scope>NUCLEOTIDE SEQUENCE [LARGE SCALE GENOMIC DNA]</scope>
    <source>
        <strain evidence="2">1-1 BBBD Race 1</strain>
    </source>
</reference>
<feature type="compositionally biased region" description="Basic and acidic residues" evidence="1">
    <location>
        <begin position="1"/>
        <end position="10"/>
    </location>
</feature>
<feature type="non-terminal residue" evidence="2">
    <location>
        <position position="1"/>
    </location>
</feature>
<dbReference type="EMBL" id="ADAS02000239">
    <property type="protein sequence ID" value="OAV87960.1"/>
    <property type="molecule type" value="Genomic_DNA"/>
</dbReference>
<sequence>KENQKNRLDEADQNPAAPSTTRKRNHKPERKKVAEYRFQTAVKVFPKYPKVWACFQDLETVSDYEENEDFRLPPRRINPTWRSPVFSELAHELDRATIQLAPQKSKSAISARLARETSREPTEEEAKTELAPMKLPIEAYAQSFLNQLSANEKEQMGIKDLKSDYPLDAALDDIQKTTRPSNSMLE</sequence>
<accession>A0A180G5T0</accession>
<protein>
    <submittedName>
        <fullName evidence="2 3">Uncharacterized protein</fullName>
    </submittedName>
</protein>